<evidence type="ECO:0000313" key="2">
    <source>
        <dbReference type="EMBL" id="KAJ2776798.1"/>
    </source>
</evidence>
<protein>
    <submittedName>
        <fullName evidence="2">Uncharacterized protein</fullName>
    </submittedName>
</protein>
<sequence length="157" mass="16672">MSNQVPEQHLALAAQWADAALAAALDAPAAAVRGRVDAVERGVGAALQQAAELEARHAVAAELLGLERAALRQQMDGLARQVDAVARLVDAVERNVAQMEDAMDRAESAVGLSLGGRLEQLARFLGRPGAAAGVPYLRQWAPRDQAIPSVVDYREYI</sequence>
<comment type="caution">
    <text evidence="2">The sequence shown here is derived from an EMBL/GenBank/DDBJ whole genome shotgun (WGS) entry which is preliminary data.</text>
</comment>
<evidence type="ECO:0000256" key="1">
    <source>
        <dbReference type="SAM" id="Coils"/>
    </source>
</evidence>
<dbReference type="Proteomes" id="UP001140217">
    <property type="component" value="Unassembled WGS sequence"/>
</dbReference>
<evidence type="ECO:0000313" key="3">
    <source>
        <dbReference type="Proteomes" id="UP001140217"/>
    </source>
</evidence>
<dbReference type="AlphaFoldDB" id="A0A9W8H8Z6"/>
<name>A0A9W8H8Z6_9FUNG</name>
<organism evidence="2 3">
    <name type="scientific">Coemansia javaensis</name>
    <dbReference type="NCBI Taxonomy" id="2761396"/>
    <lineage>
        <taxon>Eukaryota</taxon>
        <taxon>Fungi</taxon>
        <taxon>Fungi incertae sedis</taxon>
        <taxon>Zoopagomycota</taxon>
        <taxon>Kickxellomycotina</taxon>
        <taxon>Kickxellomycetes</taxon>
        <taxon>Kickxellales</taxon>
        <taxon>Kickxellaceae</taxon>
        <taxon>Coemansia</taxon>
    </lineage>
</organism>
<keyword evidence="3" id="KW-1185">Reference proteome</keyword>
<keyword evidence="1" id="KW-0175">Coiled coil</keyword>
<reference evidence="2" key="1">
    <citation type="submission" date="2022-07" db="EMBL/GenBank/DDBJ databases">
        <title>Phylogenomic reconstructions and comparative analyses of Kickxellomycotina fungi.</title>
        <authorList>
            <person name="Reynolds N.K."/>
            <person name="Stajich J.E."/>
            <person name="Barry K."/>
            <person name="Grigoriev I.V."/>
            <person name="Crous P."/>
            <person name="Smith M.E."/>
        </authorList>
    </citation>
    <scope>NUCLEOTIDE SEQUENCE</scope>
    <source>
        <strain evidence="2">NBRC 105414</strain>
    </source>
</reference>
<gene>
    <name evidence="2" type="ORF">H4R18_005480</name>
</gene>
<feature type="coiled-coil region" evidence="1">
    <location>
        <begin position="82"/>
        <end position="109"/>
    </location>
</feature>
<dbReference type="EMBL" id="JANBUL010000333">
    <property type="protein sequence ID" value="KAJ2776798.1"/>
    <property type="molecule type" value="Genomic_DNA"/>
</dbReference>
<accession>A0A9W8H8Z6</accession>
<proteinExistence type="predicted"/>
<dbReference type="OrthoDB" id="5575347at2759"/>